<sequence length="200" mass="22219">MPTGTSHNSRTKTNTSIIPAFIALTLPTEEFIELFKVVIEGETLWNSFTLNRFIKANWNLRMSPPGQLNHLPPPPPILHGTSARAIASRCKTLAKPMAKACKANKSFLTSVIDKKEYSRTLLVDDGSAEGAKSVGAFRPTPHREGRRGRLPRRDRSPRRNSPRPFSRGGLSSEPIADLIQKKRERPARGSSSPRRDKSKA</sequence>
<evidence type="ECO:0000313" key="3">
    <source>
        <dbReference type="Proteomes" id="UP000426265"/>
    </source>
</evidence>
<accession>A0A654ETZ7</accession>
<feature type="compositionally biased region" description="Basic residues" evidence="1">
    <location>
        <begin position="144"/>
        <end position="161"/>
    </location>
</feature>
<proteinExistence type="predicted"/>
<dbReference type="ExpressionAtlas" id="A0A654ETZ7">
    <property type="expression patterns" value="baseline"/>
</dbReference>
<protein>
    <submittedName>
        <fullName evidence="2">Uncharacterized protein</fullName>
    </submittedName>
</protein>
<evidence type="ECO:0000256" key="1">
    <source>
        <dbReference type="SAM" id="MobiDB-lite"/>
    </source>
</evidence>
<evidence type="ECO:0000313" key="2">
    <source>
        <dbReference type="EMBL" id="VYS52218.1"/>
    </source>
</evidence>
<dbReference type="EMBL" id="CACRSJ010000105">
    <property type="protein sequence ID" value="VYS52218.1"/>
    <property type="molecule type" value="Genomic_DNA"/>
</dbReference>
<organism evidence="2 3">
    <name type="scientific">Arabidopsis thaliana</name>
    <name type="common">Mouse-ear cress</name>
    <dbReference type="NCBI Taxonomy" id="3702"/>
    <lineage>
        <taxon>Eukaryota</taxon>
        <taxon>Viridiplantae</taxon>
        <taxon>Streptophyta</taxon>
        <taxon>Embryophyta</taxon>
        <taxon>Tracheophyta</taxon>
        <taxon>Spermatophyta</taxon>
        <taxon>Magnoliopsida</taxon>
        <taxon>eudicotyledons</taxon>
        <taxon>Gunneridae</taxon>
        <taxon>Pentapetalae</taxon>
        <taxon>rosids</taxon>
        <taxon>malvids</taxon>
        <taxon>Brassicales</taxon>
        <taxon>Brassicaceae</taxon>
        <taxon>Camelineae</taxon>
        <taxon>Arabidopsis</taxon>
    </lineage>
</organism>
<dbReference type="Proteomes" id="UP000426265">
    <property type="component" value="Unassembled WGS sequence"/>
</dbReference>
<gene>
    <name evidence="2" type="ORF">AN1_LOCUS7680</name>
</gene>
<feature type="region of interest" description="Disordered" evidence="1">
    <location>
        <begin position="131"/>
        <end position="200"/>
    </location>
</feature>
<reference evidence="2 3" key="1">
    <citation type="submission" date="2019-11" db="EMBL/GenBank/DDBJ databases">
        <authorList>
            <person name="Jiao W.-B."/>
            <person name="Schneeberger K."/>
        </authorList>
    </citation>
    <scope>NUCLEOTIDE SEQUENCE [LARGE SCALE GENOMIC DNA]</scope>
    <source>
        <strain evidence="3">cv. An-1</strain>
    </source>
</reference>
<name>A0A654ETZ7_ARATH</name>
<dbReference type="AlphaFoldDB" id="A0A654ETZ7"/>